<dbReference type="EMBL" id="LAQT01000001">
    <property type="protein sequence ID" value="KPC55128.1"/>
    <property type="molecule type" value="Genomic_DNA"/>
</dbReference>
<dbReference type="NCBIfam" id="TIGR02532">
    <property type="entry name" value="IV_pilin_GFxxxE"/>
    <property type="match status" value="1"/>
</dbReference>
<keyword evidence="5" id="KW-0488">Methylation</keyword>
<proteinExistence type="inferred from homology"/>
<evidence type="ECO:0000256" key="3">
    <source>
        <dbReference type="ARBA" id="ARBA00021539"/>
    </source>
</evidence>
<keyword evidence="12" id="KW-1185">Reference proteome</keyword>
<dbReference type="InterPro" id="IPR012902">
    <property type="entry name" value="N_methyl_site"/>
</dbReference>
<evidence type="ECO:0000256" key="7">
    <source>
        <dbReference type="ARBA" id="ARBA00022692"/>
    </source>
</evidence>
<dbReference type="GO" id="GO:0015628">
    <property type="term" value="P:protein secretion by the type II secretion system"/>
    <property type="evidence" value="ECO:0007669"/>
    <property type="project" value="InterPro"/>
</dbReference>
<evidence type="ECO:0000256" key="4">
    <source>
        <dbReference type="ARBA" id="ARBA00022475"/>
    </source>
</evidence>
<dbReference type="InterPro" id="IPR045584">
    <property type="entry name" value="Pilin-like"/>
</dbReference>
<dbReference type="AlphaFoldDB" id="A0A0N0GQX2"/>
<evidence type="ECO:0000256" key="9">
    <source>
        <dbReference type="ARBA" id="ARBA00023136"/>
    </source>
</evidence>
<dbReference type="STRING" id="857265.WG78_00675"/>
<dbReference type="Proteomes" id="UP000037939">
    <property type="component" value="Unassembled WGS sequence"/>
</dbReference>
<keyword evidence="7 10" id="KW-0812">Transmembrane</keyword>
<name>A0A0N0GQX2_9NEIS</name>
<dbReference type="OrthoDB" id="9130196at2"/>
<keyword evidence="9 10" id="KW-0472">Membrane</keyword>
<dbReference type="Pfam" id="PF07963">
    <property type="entry name" value="N_methyl"/>
    <property type="match status" value="1"/>
</dbReference>
<organism evidence="11 12">
    <name type="scientific">Amantichitinum ursilacus</name>
    <dbReference type="NCBI Taxonomy" id="857265"/>
    <lineage>
        <taxon>Bacteria</taxon>
        <taxon>Pseudomonadati</taxon>
        <taxon>Pseudomonadota</taxon>
        <taxon>Betaproteobacteria</taxon>
        <taxon>Neisseriales</taxon>
        <taxon>Chitinibacteraceae</taxon>
        <taxon>Amantichitinum</taxon>
    </lineage>
</organism>
<comment type="similarity">
    <text evidence="2">Belongs to the GSP J family.</text>
</comment>
<dbReference type="SUPFAM" id="SSF54523">
    <property type="entry name" value="Pili subunits"/>
    <property type="match status" value="1"/>
</dbReference>
<evidence type="ECO:0000256" key="2">
    <source>
        <dbReference type="ARBA" id="ARBA00011084"/>
    </source>
</evidence>
<dbReference type="PANTHER" id="PTHR39583">
    <property type="entry name" value="TYPE II SECRETION SYSTEM PROTEIN J-RELATED"/>
    <property type="match status" value="1"/>
</dbReference>
<evidence type="ECO:0000256" key="5">
    <source>
        <dbReference type="ARBA" id="ARBA00022481"/>
    </source>
</evidence>
<comment type="subcellular location">
    <subcellularLocation>
        <location evidence="1">Cell inner membrane</location>
        <topology evidence="1">Single-pass membrane protein</topology>
    </subcellularLocation>
</comment>
<accession>A0A0N0GQX2</accession>
<evidence type="ECO:0000256" key="6">
    <source>
        <dbReference type="ARBA" id="ARBA00022519"/>
    </source>
</evidence>
<dbReference type="GO" id="GO:0015627">
    <property type="term" value="C:type II protein secretion system complex"/>
    <property type="evidence" value="ECO:0007669"/>
    <property type="project" value="InterPro"/>
</dbReference>
<dbReference type="InterPro" id="IPR010055">
    <property type="entry name" value="T2SS_protein-GspJ"/>
</dbReference>
<dbReference type="Pfam" id="PF11612">
    <property type="entry name" value="T2SSJ"/>
    <property type="match status" value="1"/>
</dbReference>
<dbReference type="RefSeq" id="WP_053935858.1">
    <property type="nucleotide sequence ID" value="NZ_LAQT01000001.1"/>
</dbReference>
<dbReference type="PROSITE" id="PS00409">
    <property type="entry name" value="PROKAR_NTER_METHYL"/>
    <property type="match status" value="1"/>
</dbReference>
<dbReference type="Gene3D" id="2.10.70.20">
    <property type="entry name" value="gspk-gspi-gspj complex like domains"/>
    <property type="match status" value="1"/>
</dbReference>
<dbReference type="GO" id="GO:0005886">
    <property type="term" value="C:plasma membrane"/>
    <property type="evidence" value="ECO:0007669"/>
    <property type="project" value="UniProtKB-SubCell"/>
</dbReference>
<feature type="transmembrane region" description="Helical" evidence="10">
    <location>
        <begin position="12"/>
        <end position="33"/>
    </location>
</feature>
<evidence type="ECO:0000313" key="12">
    <source>
        <dbReference type="Proteomes" id="UP000037939"/>
    </source>
</evidence>
<evidence type="ECO:0000256" key="8">
    <source>
        <dbReference type="ARBA" id="ARBA00022989"/>
    </source>
</evidence>
<sequence length="198" mass="22157">MSRASAPDRHRGFTLLEILIALSIFAVVILIAYRGLSTMIDAKLRLDAETTRWREMSLVMSRFGDDLTQSVNRSYRDSAGAVQPPMAGNQQPNTPEWPKLDLVRAGGDGGPFHVAYRLREGQLEMELWDALDQPPRAQPVVHMMLQNVERFEVSFLDSSLNWQAAWPVTGSTDVLPRAVRITLQQAGQGAIERIYALP</sequence>
<comment type="caution">
    <text evidence="11">The sequence shown here is derived from an EMBL/GenBank/DDBJ whole genome shotgun (WGS) entry which is preliminary data.</text>
</comment>
<evidence type="ECO:0000256" key="1">
    <source>
        <dbReference type="ARBA" id="ARBA00004377"/>
    </source>
</evidence>
<dbReference type="Gene3D" id="3.10.610.10">
    <property type="entry name" value="GSPII I/J protein-like"/>
    <property type="match status" value="1"/>
</dbReference>
<keyword evidence="4" id="KW-1003">Cell membrane</keyword>
<evidence type="ECO:0000256" key="10">
    <source>
        <dbReference type="SAM" id="Phobius"/>
    </source>
</evidence>
<gene>
    <name evidence="11" type="primary">xcpW</name>
    <name evidence="11" type="ORF">WG78_00675</name>
</gene>
<keyword evidence="8 10" id="KW-1133">Transmembrane helix</keyword>
<dbReference type="PANTHER" id="PTHR39583:SF2">
    <property type="entry name" value="TYPE II SECRETION SYSTEM PROTEIN J"/>
    <property type="match status" value="1"/>
</dbReference>
<protein>
    <recommendedName>
        <fullName evidence="3">Type II secretion system protein J</fullName>
    </recommendedName>
</protein>
<dbReference type="NCBIfam" id="TIGR01711">
    <property type="entry name" value="gspJ"/>
    <property type="match status" value="1"/>
</dbReference>
<keyword evidence="6" id="KW-0997">Cell inner membrane</keyword>
<dbReference type="InterPro" id="IPR051621">
    <property type="entry name" value="T2SS_protein_J"/>
</dbReference>
<reference evidence="11 12" key="1">
    <citation type="submission" date="2015-07" db="EMBL/GenBank/DDBJ databases">
        <title>Draft genome sequence of the Amantichitinum ursilacus IGB-41, a new chitin-degrading bacterium.</title>
        <authorList>
            <person name="Kirstahler P."/>
            <person name="Guenther M."/>
            <person name="Grumaz C."/>
            <person name="Rupp S."/>
            <person name="Zibek S."/>
            <person name="Sohn K."/>
        </authorList>
    </citation>
    <scope>NUCLEOTIDE SEQUENCE [LARGE SCALE GENOMIC DNA]</scope>
    <source>
        <strain evidence="11 12">IGB-41</strain>
    </source>
</reference>
<evidence type="ECO:0000313" key="11">
    <source>
        <dbReference type="EMBL" id="KPC55128.1"/>
    </source>
</evidence>